<reference evidence="2" key="1">
    <citation type="journal article" date="2023" name="G3 (Bethesda)">
        <title>A reference genome for the long-term kleptoplast-retaining sea slug Elysia crispata morphotype clarki.</title>
        <authorList>
            <person name="Eastman K.E."/>
            <person name="Pendleton A.L."/>
            <person name="Shaikh M.A."/>
            <person name="Suttiyut T."/>
            <person name="Ogas R."/>
            <person name="Tomko P."/>
            <person name="Gavelis G."/>
            <person name="Widhalm J.R."/>
            <person name="Wisecaver J.H."/>
        </authorList>
    </citation>
    <scope>NUCLEOTIDE SEQUENCE</scope>
    <source>
        <strain evidence="2">ECLA1</strain>
    </source>
</reference>
<feature type="region of interest" description="Disordered" evidence="1">
    <location>
        <begin position="59"/>
        <end position="100"/>
    </location>
</feature>
<organism evidence="2 3">
    <name type="scientific">Elysia crispata</name>
    <name type="common">lettuce slug</name>
    <dbReference type="NCBI Taxonomy" id="231223"/>
    <lineage>
        <taxon>Eukaryota</taxon>
        <taxon>Metazoa</taxon>
        <taxon>Spiralia</taxon>
        <taxon>Lophotrochozoa</taxon>
        <taxon>Mollusca</taxon>
        <taxon>Gastropoda</taxon>
        <taxon>Heterobranchia</taxon>
        <taxon>Euthyneura</taxon>
        <taxon>Panpulmonata</taxon>
        <taxon>Sacoglossa</taxon>
        <taxon>Placobranchoidea</taxon>
        <taxon>Plakobranchidae</taxon>
        <taxon>Elysia</taxon>
    </lineage>
</organism>
<feature type="compositionally biased region" description="Low complexity" evidence="1">
    <location>
        <begin position="67"/>
        <end position="77"/>
    </location>
</feature>
<feature type="compositionally biased region" description="Polar residues" evidence="1">
    <location>
        <begin position="85"/>
        <end position="100"/>
    </location>
</feature>
<keyword evidence="3" id="KW-1185">Reference proteome</keyword>
<gene>
    <name evidence="2" type="ORF">RRG08_046699</name>
</gene>
<name>A0AAE1A9X6_9GAST</name>
<protein>
    <submittedName>
        <fullName evidence="2">Uncharacterized protein</fullName>
    </submittedName>
</protein>
<sequence length="100" mass="10411">MPFTLSGPEPADDPGEKSQVVLQAPVGPICCRLPPAACRLLLAACCLPPAACRKPCVSPGPGVCHPQSAISSSSRSQQTRKPPDDNQSPLTQLVGRSNPR</sequence>
<dbReference type="Proteomes" id="UP001283361">
    <property type="component" value="Unassembled WGS sequence"/>
</dbReference>
<comment type="caution">
    <text evidence="2">The sequence shown here is derived from an EMBL/GenBank/DDBJ whole genome shotgun (WGS) entry which is preliminary data.</text>
</comment>
<dbReference type="AlphaFoldDB" id="A0AAE1A9X6"/>
<accession>A0AAE1A9X6</accession>
<dbReference type="EMBL" id="JAWDGP010002323">
    <property type="protein sequence ID" value="KAK3783969.1"/>
    <property type="molecule type" value="Genomic_DNA"/>
</dbReference>
<evidence type="ECO:0000256" key="1">
    <source>
        <dbReference type="SAM" id="MobiDB-lite"/>
    </source>
</evidence>
<evidence type="ECO:0000313" key="3">
    <source>
        <dbReference type="Proteomes" id="UP001283361"/>
    </source>
</evidence>
<proteinExistence type="predicted"/>
<evidence type="ECO:0000313" key="2">
    <source>
        <dbReference type="EMBL" id="KAK3783969.1"/>
    </source>
</evidence>